<dbReference type="SUPFAM" id="SSF159659">
    <property type="entry name" value="Cgl1923-like"/>
    <property type="match status" value="1"/>
</dbReference>
<dbReference type="PANTHER" id="PTHR12970:SF1">
    <property type="entry name" value="PROTEASOME ASSEMBLY CHAPERONE 2"/>
    <property type="match status" value="1"/>
</dbReference>
<dbReference type="GO" id="GO:0005829">
    <property type="term" value="C:cytosol"/>
    <property type="evidence" value="ECO:0007669"/>
    <property type="project" value="TreeGrafter"/>
</dbReference>
<keyword evidence="2" id="KW-0143">Chaperone</keyword>
<dbReference type="InterPro" id="IPR016562">
    <property type="entry name" value="Proteasome_assmbl_chp_2_euk"/>
</dbReference>
<name>A0A0X3NG27_SCHSO</name>
<organism evidence="4">
    <name type="scientific">Schistocephalus solidus</name>
    <name type="common">Tapeworm</name>
    <dbReference type="NCBI Taxonomy" id="70667"/>
    <lineage>
        <taxon>Eukaryota</taxon>
        <taxon>Metazoa</taxon>
        <taxon>Spiralia</taxon>
        <taxon>Lophotrochozoa</taxon>
        <taxon>Platyhelminthes</taxon>
        <taxon>Cestoda</taxon>
        <taxon>Eucestoda</taxon>
        <taxon>Diphyllobothriidea</taxon>
        <taxon>Diphyllobothriidae</taxon>
        <taxon>Schistocephalus</taxon>
    </lineage>
</organism>
<feature type="non-terminal residue" evidence="4">
    <location>
        <position position="1"/>
    </location>
</feature>
<dbReference type="InterPro" id="IPR019151">
    <property type="entry name" value="Proteasome_assmbl_chaperone_2"/>
</dbReference>
<proteinExistence type="inferred from homology"/>
<evidence type="ECO:0000313" key="4">
    <source>
        <dbReference type="EMBL" id="JAP38934.1"/>
    </source>
</evidence>
<evidence type="ECO:0000256" key="3">
    <source>
        <dbReference type="ARBA" id="ARBA00025745"/>
    </source>
</evidence>
<dbReference type="EMBL" id="GEEE01024291">
    <property type="protein sequence ID" value="JAP38934.1"/>
    <property type="molecule type" value="Transcribed_RNA"/>
</dbReference>
<dbReference type="AlphaFoldDB" id="A0A0X3NG27"/>
<gene>
    <name evidence="4" type="primary">PSMG2</name>
    <name evidence="4" type="ORF">TR128442</name>
</gene>
<comment type="similarity">
    <text evidence="3">Belongs to the PSMG2 family.</text>
</comment>
<dbReference type="PIRSF" id="PIRSF010044">
    <property type="entry name" value="UCP010044"/>
    <property type="match status" value="1"/>
</dbReference>
<evidence type="ECO:0000256" key="1">
    <source>
        <dbReference type="ARBA" id="ARBA00019186"/>
    </source>
</evidence>
<evidence type="ECO:0000256" key="2">
    <source>
        <dbReference type="ARBA" id="ARBA00023186"/>
    </source>
</evidence>
<protein>
    <recommendedName>
        <fullName evidence="1">Proteasome assembly chaperone 2</fullName>
    </recommendedName>
</protein>
<accession>A0A0X3NG27</accession>
<keyword evidence="4" id="KW-0647">Proteasome</keyword>
<sequence length="282" mass="30509">LHHKVLKLNGPYLTRCMTSLHPVPEYEHVWPSLEKEALVVAVVGVGNVSQLCLDLLISSLKTSFVGYLESPCIPAVVGAAPYTTDPSKPFLTGSLELYHIPDRKTFLLQTRAPNFAGTRKKFAVELQNFVMQNKFSKVVLLSSSFAMARKDAQLLGLPVQFALTGLPDSVEQLLRSLGLAEIPKEEGPSGDTSGPRLNIPGSGCAEALFSSLSTGGAPTALLNFFTSEGDNRGDAVYMANFLDSWLHLLTPQAVSAGMNPSKWKTPDCWALLYGADPDPTLY</sequence>
<dbReference type="PANTHER" id="PTHR12970">
    <property type="entry name" value="PROTEASOME ASSEMBLY CHAPERONE 2"/>
    <property type="match status" value="1"/>
</dbReference>
<dbReference type="Pfam" id="PF09754">
    <property type="entry name" value="PAC2"/>
    <property type="match status" value="1"/>
</dbReference>
<dbReference type="Gene3D" id="3.40.50.10900">
    <property type="entry name" value="PAC-like subunit"/>
    <property type="match status" value="2"/>
</dbReference>
<dbReference type="GO" id="GO:0005634">
    <property type="term" value="C:nucleus"/>
    <property type="evidence" value="ECO:0007669"/>
    <property type="project" value="TreeGrafter"/>
</dbReference>
<dbReference type="InterPro" id="IPR038389">
    <property type="entry name" value="PSMG2_sf"/>
</dbReference>
<reference evidence="4" key="1">
    <citation type="submission" date="2016-01" db="EMBL/GenBank/DDBJ databases">
        <title>Reference transcriptome for the parasite Schistocephalus solidus: insights into the molecular evolution of parasitism.</title>
        <authorList>
            <person name="Hebert F.O."/>
            <person name="Grambauer S."/>
            <person name="Barber I."/>
            <person name="Landry C.R."/>
            <person name="Aubin-Horth N."/>
        </authorList>
    </citation>
    <scope>NUCLEOTIDE SEQUENCE</scope>
</reference>
<dbReference type="GO" id="GO:0043248">
    <property type="term" value="P:proteasome assembly"/>
    <property type="evidence" value="ECO:0007669"/>
    <property type="project" value="TreeGrafter"/>
</dbReference>
<dbReference type="GO" id="GO:0000502">
    <property type="term" value="C:proteasome complex"/>
    <property type="evidence" value="ECO:0007669"/>
    <property type="project" value="UniProtKB-KW"/>
</dbReference>